<evidence type="ECO:0000256" key="6">
    <source>
        <dbReference type="ARBA" id="ARBA00022884"/>
    </source>
</evidence>
<comment type="function">
    <text evidence="10">Protein L1 is also a translational repressor protein, it controls the translation of the L11 operon by binding to its mRNA.</text>
</comment>
<dbReference type="SUPFAM" id="SSF56808">
    <property type="entry name" value="Ribosomal protein L1"/>
    <property type="match status" value="1"/>
</dbReference>
<comment type="subunit">
    <text evidence="10">Part of the 50S ribosomal subunit.</text>
</comment>
<keyword evidence="8 10" id="KW-0687">Ribonucleoprotein</keyword>
<proteinExistence type="inferred from homology"/>
<dbReference type="NCBIfam" id="TIGR01169">
    <property type="entry name" value="rplA_bact"/>
    <property type="match status" value="1"/>
</dbReference>
<evidence type="ECO:0000256" key="2">
    <source>
        <dbReference type="ARBA" id="ARBA00022491"/>
    </source>
</evidence>
<dbReference type="InterPro" id="IPR005878">
    <property type="entry name" value="Ribosom_uL1_bac-type"/>
</dbReference>
<keyword evidence="3 10" id="KW-0820">tRNA-binding</keyword>
<dbReference type="AlphaFoldDB" id="C1DX86"/>
<dbReference type="Gene3D" id="3.30.190.20">
    <property type="match status" value="1"/>
</dbReference>
<accession>C1DX86</accession>
<keyword evidence="5 10" id="KW-0810">Translation regulation</keyword>
<dbReference type="KEGG" id="saf:SULAZ_1766"/>
<dbReference type="Gene3D" id="3.40.50.790">
    <property type="match status" value="1"/>
</dbReference>
<evidence type="ECO:0000256" key="7">
    <source>
        <dbReference type="ARBA" id="ARBA00022980"/>
    </source>
</evidence>
<keyword evidence="12" id="KW-1185">Reference proteome</keyword>
<keyword evidence="6 10" id="KW-0694">RNA-binding</keyword>
<dbReference type="PANTHER" id="PTHR36427:SF3">
    <property type="entry name" value="LARGE RIBOSOMAL SUBUNIT PROTEIN UL1M"/>
    <property type="match status" value="1"/>
</dbReference>
<dbReference type="Pfam" id="PF00687">
    <property type="entry name" value="Ribosomal_L1"/>
    <property type="match status" value="1"/>
</dbReference>
<dbReference type="RefSeq" id="WP_012674582.1">
    <property type="nucleotide sequence ID" value="NC_012438.1"/>
</dbReference>
<gene>
    <name evidence="10 11" type="primary">rplA</name>
    <name evidence="11" type="ordered locus">SULAZ_1766</name>
</gene>
<dbReference type="PIRSF" id="PIRSF002155">
    <property type="entry name" value="Ribosomal_L1"/>
    <property type="match status" value="1"/>
</dbReference>
<reference evidence="11 12" key="1">
    <citation type="journal article" date="2009" name="J. Bacteriol.">
        <title>Complete and draft genome sequences of six members of the Aquificales.</title>
        <authorList>
            <person name="Reysenbach A.L."/>
            <person name="Hamamura N."/>
            <person name="Podar M."/>
            <person name="Griffiths E."/>
            <person name="Ferreira S."/>
            <person name="Hochstein R."/>
            <person name="Heidelberg J."/>
            <person name="Johnson J."/>
            <person name="Mead D."/>
            <person name="Pohorille A."/>
            <person name="Sarmiento M."/>
            <person name="Schweighofer K."/>
            <person name="Seshadri R."/>
            <person name="Voytek M.A."/>
        </authorList>
    </citation>
    <scope>NUCLEOTIDE SEQUENCE [LARGE SCALE GENOMIC DNA]</scope>
    <source>
        <strain evidence="12">Az-Fu1 / DSM 15241 / OCM 825</strain>
    </source>
</reference>
<keyword evidence="4 10" id="KW-0699">rRNA-binding</keyword>
<evidence type="ECO:0000256" key="1">
    <source>
        <dbReference type="ARBA" id="ARBA00010531"/>
    </source>
</evidence>
<dbReference type="CDD" id="cd00403">
    <property type="entry name" value="Ribosomal_L1"/>
    <property type="match status" value="1"/>
</dbReference>
<evidence type="ECO:0000256" key="5">
    <source>
        <dbReference type="ARBA" id="ARBA00022845"/>
    </source>
</evidence>
<organism evidence="11 12">
    <name type="scientific">Sulfurihydrogenibium azorense (strain DSM 15241 / OCM 825 / Az-Fu1)</name>
    <dbReference type="NCBI Taxonomy" id="204536"/>
    <lineage>
        <taxon>Bacteria</taxon>
        <taxon>Pseudomonadati</taxon>
        <taxon>Aquificota</taxon>
        <taxon>Aquificia</taxon>
        <taxon>Aquificales</taxon>
        <taxon>Hydrogenothermaceae</taxon>
        <taxon>Sulfurihydrogenibium</taxon>
    </lineage>
</organism>
<dbReference type="PANTHER" id="PTHR36427">
    <property type="entry name" value="54S RIBOSOMAL PROTEIN L1, MITOCHONDRIAL"/>
    <property type="match status" value="1"/>
</dbReference>
<evidence type="ECO:0000256" key="10">
    <source>
        <dbReference type="HAMAP-Rule" id="MF_01318"/>
    </source>
</evidence>
<dbReference type="FunFam" id="3.40.50.790:FF:000001">
    <property type="entry name" value="50S ribosomal protein L1"/>
    <property type="match status" value="1"/>
</dbReference>
<comment type="similarity">
    <text evidence="1 10">Belongs to the universal ribosomal protein uL1 family.</text>
</comment>
<evidence type="ECO:0000313" key="12">
    <source>
        <dbReference type="Proteomes" id="UP000001369"/>
    </source>
</evidence>
<dbReference type="Proteomes" id="UP000001369">
    <property type="component" value="Chromosome"/>
</dbReference>
<dbReference type="GO" id="GO:0019843">
    <property type="term" value="F:rRNA binding"/>
    <property type="evidence" value="ECO:0007669"/>
    <property type="project" value="UniProtKB-UniRule"/>
</dbReference>
<evidence type="ECO:0000256" key="9">
    <source>
        <dbReference type="ARBA" id="ARBA00035241"/>
    </source>
</evidence>
<dbReference type="GO" id="GO:0006417">
    <property type="term" value="P:regulation of translation"/>
    <property type="evidence" value="ECO:0007669"/>
    <property type="project" value="UniProtKB-KW"/>
</dbReference>
<dbReference type="EMBL" id="CP001229">
    <property type="protein sequence ID" value="ACN99264.1"/>
    <property type="molecule type" value="Genomic_DNA"/>
</dbReference>
<evidence type="ECO:0000256" key="3">
    <source>
        <dbReference type="ARBA" id="ARBA00022555"/>
    </source>
</evidence>
<evidence type="ECO:0000256" key="4">
    <source>
        <dbReference type="ARBA" id="ARBA00022730"/>
    </source>
</evidence>
<name>C1DX86_SULAA</name>
<dbReference type="STRING" id="204536.SULAZ_1766"/>
<dbReference type="GO" id="GO:0003735">
    <property type="term" value="F:structural constituent of ribosome"/>
    <property type="evidence" value="ECO:0007669"/>
    <property type="project" value="InterPro"/>
</dbReference>
<keyword evidence="2 10" id="KW-0678">Repressor</keyword>
<comment type="function">
    <text evidence="10">Binds directly to 23S rRNA. The L1 stalk is quite mobile in the ribosome, and is involved in E site tRNA release.</text>
</comment>
<dbReference type="GO" id="GO:0015934">
    <property type="term" value="C:large ribosomal subunit"/>
    <property type="evidence" value="ECO:0007669"/>
    <property type="project" value="InterPro"/>
</dbReference>
<dbReference type="InterPro" id="IPR016095">
    <property type="entry name" value="Ribosomal_uL1_3-a/b-sand"/>
</dbReference>
<dbReference type="eggNOG" id="COG0081">
    <property type="taxonomic scope" value="Bacteria"/>
</dbReference>
<evidence type="ECO:0000256" key="8">
    <source>
        <dbReference type="ARBA" id="ARBA00023274"/>
    </source>
</evidence>
<dbReference type="InterPro" id="IPR023674">
    <property type="entry name" value="Ribosomal_uL1-like"/>
</dbReference>
<dbReference type="OrthoDB" id="9803740at2"/>
<dbReference type="HAMAP" id="MF_01318_B">
    <property type="entry name" value="Ribosomal_uL1_B"/>
    <property type="match status" value="1"/>
</dbReference>
<sequence length="242" mass="26632">MAKRGKKYLEALKLIDKEKTYSLNEAIRKLKEVSKVLQRKFDETVEFIARLGVDPKYADQMVRGSVVLPHGLGRELKVLVIAQGEKLKEAEEAGADYVGGEELINKIANENWIDFDVVIATPDMMPKMAKLGKILGPRGLMPNPKVGTVTTDIKRAVTEAKKGRVEFKVDKTGNVHVLVGKISFDEQKLKENILAVLDAIIKAKPAGIKGQYIKNAVIKTTMSPAVKLDLAALQKSLETKAA</sequence>
<evidence type="ECO:0000313" key="11">
    <source>
        <dbReference type="EMBL" id="ACN99264.1"/>
    </source>
</evidence>
<dbReference type="HOGENOM" id="CLU_062853_0_0_0"/>
<dbReference type="InterPro" id="IPR002143">
    <property type="entry name" value="Ribosomal_uL1"/>
</dbReference>
<protein>
    <recommendedName>
        <fullName evidence="9 10">Large ribosomal subunit protein uL1</fullName>
    </recommendedName>
</protein>
<dbReference type="GO" id="GO:0000049">
    <property type="term" value="F:tRNA binding"/>
    <property type="evidence" value="ECO:0007669"/>
    <property type="project" value="UniProtKB-KW"/>
</dbReference>
<dbReference type="InterPro" id="IPR028364">
    <property type="entry name" value="Ribosomal_uL1/biogenesis"/>
</dbReference>
<keyword evidence="7 10" id="KW-0689">Ribosomal protein</keyword>
<dbReference type="GO" id="GO:0006412">
    <property type="term" value="P:translation"/>
    <property type="evidence" value="ECO:0007669"/>
    <property type="project" value="UniProtKB-UniRule"/>
</dbReference>